<dbReference type="EMBL" id="FNCV01000020">
    <property type="protein sequence ID" value="SDH90051.1"/>
    <property type="molecule type" value="Genomic_DNA"/>
</dbReference>
<dbReference type="RefSeq" id="WP_143131040.1">
    <property type="nucleotide sequence ID" value="NZ_FNCV01000020.1"/>
</dbReference>
<evidence type="ECO:0000313" key="2">
    <source>
        <dbReference type="Proteomes" id="UP000217076"/>
    </source>
</evidence>
<protein>
    <submittedName>
        <fullName evidence="1">Uncharacterized protein</fullName>
    </submittedName>
</protein>
<keyword evidence="2" id="KW-1185">Reference proteome</keyword>
<organism evidence="1 2">
    <name type="scientific">Roseospirillum parvum</name>
    <dbReference type="NCBI Taxonomy" id="83401"/>
    <lineage>
        <taxon>Bacteria</taxon>
        <taxon>Pseudomonadati</taxon>
        <taxon>Pseudomonadota</taxon>
        <taxon>Alphaproteobacteria</taxon>
        <taxon>Rhodospirillales</taxon>
        <taxon>Rhodospirillaceae</taxon>
        <taxon>Roseospirillum</taxon>
    </lineage>
</organism>
<dbReference type="STRING" id="83401.SAMN05421742_1208"/>
<gene>
    <name evidence="1" type="ORF">SAMN05421742_1208</name>
</gene>
<proteinExistence type="predicted"/>
<reference evidence="2" key="1">
    <citation type="submission" date="2016-10" db="EMBL/GenBank/DDBJ databases">
        <authorList>
            <person name="Varghese N."/>
            <person name="Submissions S."/>
        </authorList>
    </citation>
    <scope>NUCLEOTIDE SEQUENCE [LARGE SCALE GENOMIC DNA]</scope>
    <source>
        <strain evidence="2">930I</strain>
    </source>
</reference>
<name>A0A1G8G6Z6_9PROT</name>
<evidence type="ECO:0000313" key="1">
    <source>
        <dbReference type="EMBL" id="SDH90051.1"/>
    </source>
</evidence>
<dbReference type="AlphaFoldDB" id="A0A1G8G6Z6"/>
<sequence>MLSQTLDALAADLAEGGGETGVVLAPAQAAALCEVLNDCAEQARALEGQPVPVGQRAELPPEVVDLAQLLARRGVRTGRRLRVVEPSGGGDVA</sequence>
<accession>A0A1G8G6Z6</accession>
<dbReference type="Proteomes" id="UP000217076">
    <property type="component" value="Unassembled WGS sequence"/>
</dbReference>